<sequence length="428" mass="46998">MTLDQRLLDQVDQQLARTDELLSQRYPGDDGRRQAVHTVYTPADQFTPDVVARWGQQALEAVQQQGSMIDVVTQVLDQRADDAQYVERLADLVERKLTNEPIEDLRIDFEDGYGRRSDAEEDQHAIQAAKGVAQSLRDGIAPPFIGIRFKCMESDVRARGLRTLDLYLSTLVDEIGSLPESTVLTLPKVTTVDQVKAMNDVASALESGLGLDERQLRYEVQVETPQLIVGAEGQAEVSRVIHAGEGRITSLHYGTYDYSASLGIAAAYQAMDHPAADFAKNVMLTAVAGTGVHLSDGSTNILPLGNPQEVREAWGLHARLVARHLRRGIYQGWDLHAAQLPTRFIATFDFFNRSLESAVDRLGRYVRVESGSIMDEPATAKALARYIVRSTSCGAANPAEIQQRLGISEDVLLTLAATGLTPQMSANN</sequence>
<protein>
    <submittedName>
        <fullName evidence="4">Citrate lyase beta subunit</fullName>
    </submittedName>
</protein>
<keyword evidence="5" id="KW-1185">Reference proteome</keyword>
<dbReference type="Pfam" id="PF22484">
    <property type="entry name" value="DUF6986"/>
    <property type="match status" value="1"/>
</dbReference>
<keyword evidence="4" id="KW-0456">Lyase</keyword>
<dbReference type="RefSeq" id="WP_310170176.1">
    <property type="nucleotide sequence ID" value="NZ_BAABHE010000002.1"/>
</dbReference>
<dbReference type="PANTHER" id="PTHR32308:SF10">
    <property type="entry name" value="CITRATE LYASE SUBUNIT BETA"/>
    <property type="match status" value="1"/>
</dbReference>
<dbReference type="PANTHER" id="PTHR32308">
    <property type="entry name" value="LYASE BETA SUBUNIT, PUTATIVE (AFU_ORTHOLOGUE AFUA_4G13030)-RELATED"/>
    <property type="match status" value="1"/>
</dbReference>
<dbReference type="GO" id="GO:0016829">
    <property type="term" value="F:lyase activity"/>
    <property type="evidence" value="ECO:0007669"/>
    <property type="project" value="UniProtKB-KW"/>
</dbReference>
<gene>
    <name evidence="4" type="ORF">J2S62_000165</name>
</gene>
<evidence type="ECO:0000256" key="1">
    <source>
        <dbReference type="ARBA" id="ARBA00001946"/>
    </source>
</evidence>
<organism evidence="4 5">
    <name type="scientific">Enteractinococcus fodinae</name>
    <dbReference type="NCBI Taxonomy" id="684663"/>
    <lineage>
        <taxon>Bacteria</taxon>
        <taxon>Bacillati</taxon>
        <taxon>Actinomycetota</taxon>
        <taxon>Actinomycetes</taxon>
        <taxon>Micrococcales</taxon>
        <taxon>Micrococcaceae</taxon>
    </lineage>
</organism>
<keyword evidence="3" id="KW-0460">Magnesium</keyword>
<dbReference type="Proteomes" id="UP001183794">
    <property type="component" value="Unassembled WGS sequence"/>
</dbReference>
<comment type="caution">
    <text evidence="4">The sequence shown here is derived from an EMBL/GenBank/DDBJ whole genome shotgun (WGS) entry which is preliminary data.</text>
</comment>
<reference evidence="4 5" key="1">
    <citation type="submission" date="2023-07" db="EMBL/GenBank/DDBJ databases">
        <title>Sequencing the genomes of 1000 actinobacteria strains.</title>
        <authorList>
            <person name="Klenk H.-P."/>
        </authorList>
    </citation>
    <scope>NUCLEOTIDE SEQUENCE [LARGE SCALE GENOMIC DNA]</scope>
    <source>
        <strain evidence="4 5">DSM 22966</strain>
    </source>
</reference>
<keyword evidence="2" id="KW-0479">Metal-binding</keyword>
<accession>A0ABU2AX32</accession>
<evidence type="ECO:0000313" key="5">
    <source>
        <dbReference type="Proteomes" id="UP001183794"/>
    </source>
</evidence>
<evidence type="ECO:0000256" key="3">
    <source>
        <dbReference type="ARBA" id="ARBA00022842"/>
    </source>
</evidence>
<name>A0ABU2AX32_9MICC</name>
<evidence type="ECO:0000313" key="4">
    <source>
        <dbReference type="EMBL" id="MDR7345908.1"/>
    </source>
</evidence>
<dbReference type="SUPFAM" id="SSF51621">
    <property type="entry name" value="Phosphoenolpyruvate/pyruvate domain"/>
    <property type="match status" value="1"/>
</dbReference>
<dbReference type="EMBL" id="JAVDYJ010000001">
    <property type="protein sequence ID" value="MDR7345908.1"/>
    <property type="molecule type" value="Genomic_DNA"/>
</dbReference>
<dbReference type="Gene3D" id="3.20.20.60">
    <property type="entry name" value="Phosphoenolpyruvate-binding domains"/>
    <property type="match status" value="1"/>
</dbReference>
<dbReference type="InterPro" id="IPR040442">
    <property type="entry name" value="Pyrv_kinase-like_dom_sf"/>
</dbReference>
<dbReference type="InterPro" id="IPR054255">
    <property type="entry name" value="DUF6986"/>
</dbReference>
<evidence type="ECO:0000256" key="2">
    <source>
        <dbReference type="ARBA" id="ARBA00022723"/>
    </source>
</evidence>
<comment type="cofactor">
    <cofactor evidence="1">
        <name>Mg(2+)</name>
        <dbReference type="ChEBI" id="CHEBI:18420"/>
    </cofactor>
</comment>
<proteinExistence type="predicted"/>
<dbReference type="InterPro" id="IPR015813">
    <property type="entry name" value="Pyrv/PenolPyrv_kinase-like_dom"/>
</dbReference>